<dbReference type="Proteomes" id="UP000276215">
    <property type="component" value="Unassembled WGS sequence"/>
</dbReference>
<protein>
    <submittedName>
        <fullName evidence="3">Uncharacterized protein</fullName>
    </submittedName>
</protein>
<accession>A0A3N4JHA1</accession>
<feature type="region of interest" description="Disordered" evidence="1">
    <location>
        <begin position="81"/>
        <end position="105"/>
    </location>
</feature>
<keyword evidence="4" id="KW-1185">Reference proteome</keyword>
<sequence length="105" mass="12260">MVYINVTQGLYCHKTFGPRLSRAGIRTNFRNIKSRILWRNLSNFLWVILRGVFYVSYCTWIVILVELYFSRTIPNRKPTFCTPPPSHLPTPLPNLPTPIPQKSQP</sequence>
<evidence type="ECO:0000256" key="2">
    <source>
        <dbReference type="SAM" id="Phobius"/>
    </source>
</evidence>
<feature type="transmembrane region" description="Helical" evidence="2">
    <location>
        <begin position="44"/>
        <end position="69"/>
    </location>
</feature>
<evidence type="ECO:0000313" key="4">
    <source>
        <dbReference type="Proteomes" id="UP000276215"/>
    </source>
</evidence>
<dbReference type="EMBL" id="ML120418">
    <property type="protein sequence ID" value="RPA96061.1"/>
    <property type="molecule type" value="Genomic_DNA"/>
</dbReference>
<name>A0A3N4JHA1_9PEZI</name>
<evidence type="ECO:0000256" key="1">
    <source>
        <dbReference type="SAM" id="MobiDB-lite"/>
    </source>
</evidence>
<gene>
    <name evidence="3" type="ORF">L873DRAFT_1260884</name>
</gene>
<dbReference type="AlphaFoldDB" id="A0A3N4JHA1"/>
<reference evidence="3 4" key="1">
    <citation type="journal article" date="2018" name="Nat. Ecol. Evol.">
        <title>Pezizomycetes genomes reveal the molecular basis of ectomycorrhizal truffle lifestyle.</title>
        <authorList>
            <person name="Murat C."/>
            <person name="Payen T."/>
            <person name="Noel B."/>
            <person name="Kuo A."/>
            <person name="Morin E."/>
            <person name="Chen J."/>
            <person name="Kohler A."/>
            <person name="Krizsan K."/>
            <person name="Balestrini R."/>
            <person name="Da Silva C."/>
            <person name="Montanini B."/>
            <person name="Hainaut M."/>
            <person name="Levati E."/>
            <person name="Barry K.W."/>
            <person name="Belfiori B."/>
            <person name="Cichocki N."/>
            <person name="Clum A."/>
            <person name="Dockter R.B."/>
            <person name="Fauchery L."/>
            <person name="Guy J."/>
            <person name="Iotti M."/>
            <person name="Le Tacon F."/>
            <person name="Lindquist E.A."/>
            <person name="Lipzen A."/>
            <person name="Malagnac F."/>
            <person name="Mello A."/>
            <person name="Molinier V."/>
            <person name="Miyauchi S."/>
            <person name="Poulain J."/>
            <person name="Riccioni C."/>
            <person name="Rubini A."/>
            <person name="Sitrit Y."/>
            <person name="Splivallo R."/>
            <person name="Traeger S."/>
            <person name="Wang M."/>
            <person name="Zifcakova L."/>
            <person name="Wipf D."/>
            <person name="Zambonelli A."/>
            <person name="Paolocci F."/>
            <person name="Nowrousian M."/>
            <person name="Ottonello S."/>
            <person name="Baldrian P."/>
            <person name="Spatafora J.W."/>
            <person name="Henrissat B."/>
            <person name="Nagy L.G."/>
            <person name="Aury J.M."/>
            <person name="Wincker P."/>
            <person name="Grigoriev I.V."/>
            <person name="Bonfante P."/>
            <person name="Martin F.M."/>
        </authorList>
    </citation>
    <scope>NUCLEOTIDE SEQUENCE [LARGE SCALE GENOMIC DNA]</scope>
    <source>
        <strain evidence="3 4">120613-1</strain>
    </source>
</reference>
<keyword evidence="2" id="KW-1133">Transmembrane helix</keyword>
<organism evidence="3 4">
    <name type="scientific">Choiromyces venosus 120613-1</name>
    <dbReference type="NCBI Taxonomy" id="1336337"/>
    <lineage>
        <taxon>Eukaryota</taxon>
        <taxon>Fungi</taxon>
        <taxon>Dikarya</taxon>
        <taxon>Ascomycota</taxon>
        <taxon>Pezizomycotina</taxon>
        <taxon>Pezizomycetes</taxon>
        <taxon>Pezizales</taxon>
        <taxon>Tuberaceae</taxon>
        <taxon>Choiromyces</taxon>
    </lineage>
</organism>
<proteinExistence type="predicted"/>
<evidence type="ECO:0000313" key="3">
    <source>
        <dbReference type="EMBL" id="RPA96061.1"/>
    </source>
</evidence>
<feature type="compositionally biased region" description="Pro residues" evidence="1">
    <location>
        <begin position="81"/>
        <end position="99"/>
    </location>
</feature>
<keyword evidence="2" id="KW-0472">Membrane</keyword>
<keyword evidence="2" id="KW-0812">Transmembrane</keyword>